<dbReference type="Pfam" id="PF01565">
    <property type="entry name" value="FAD_binding_4"/>
    <property type="match status" value="1"/>
</dbReference>
<keyword evidence="5" id="KW-1185">Reference proteome</keyword>
<accession>A0A2S0UI72</accession>
<dbReference type="OrthoDB" id="9811557at2"/>
<evidence type="ECO:0000313" key="4">
    <source>
        <dbReference type="EMBL" id="AWB47522.1"/>
    </source>
</evidence>
<feature type="domain" description="FAD-binding PCMH-type" evidence="3">
    <location>
        <begin position="1"/>
        <end position="172"/>
    </location>
</feature>
<dbReference type="PANTHER" id="PTHR11748">
    <property type="entry name" value="D-LACTATE DEHYDROGENASE"/>
    <property type="match status" value="1"/>
</dbReference>
<gene>
    <name evidence="4" type="ORF">HYN69_02475</name>
</gene>
<keyword evidence="2" id="KW-0274">FAD</keyword>
<dbReference type="GO" id="GO:0071949">
    <property type="term" value="F:FAD binding"/>
    <property type="evidence" value="ECO:0007669"/>
    <property type="project" value="InterPro"/>
</dbReference>
<reference evidence="4 5" key="1">
    <citation type="submission" date="2018-04" db="EMBL/GenBank/DDBJ databases">
        <title>Genome sequencing of Gemmobacter.</title>
        <authorList>
            <person name="Yi H."/>
            <person name="Baek M.-G."/>
        </authorList>
    </citation>
    <scope>NUCLEOTIDE SEQUENCE [LARGE SCALE GENOMIC DNA]</scope>
    <source>
        <strain evidence="4 5">HYN0069</strain>
    </source>
</reference>
<proteinExistence type="predicted"/>
<dbReference type="Gene3D" id="3.30.465.10">
    <property type="match status" value="1"/>
</dbReference>
<dbReference type="RefSeq" id="WP_108434349.1">
    <property type="nucleotide sequence ID" value="NZ_CP028918.1"/>
</dbReference>
<keyword evidence="1" id="KW-0285">Flavoprotein</keyword>
<dbReference type="InterPro" id="IPR016164">
    <property type="entry name" value="FAD-linked_Oxase-like_C"/>
</dbReference>
<dbReference type="PANTHER" id="PTHR11748:SF103">
    <property type="entry name" value="GLYCOLATE OXIDASE SUBUNIT GLCE"/>
    <property type="match status" value="1"/>
</dbReference>
<dbReference type="InterPro" id="IPR016169">
    <property type="entry name" value="FAD-bd_PCMH_sub2"/>
</dbReference>
<sequence>MQPDTEAALASLIAGASGKIAVTGGGTRRLDAVAGEPLSTAGLTGITLYEPGALTLVVQAGTPLDVIETTLTTENQRLPFEVPDLRGLLGRSGNSTIGGTVAANASGPRRIQAGACRDSLIGVRFVDGTGTVVKNGGRVMKNVTGIDLVKLMAGSQGRLGVLTEVAFKLLPVPETAATLVLHGLDDATAITALSSALTSPFDVSGAAHWPGHGTFIRIEGFATSVAYRSAELQRRLAGFGTVDAAADDPWPAIRDVAPFHGAAGDVWRLSTTPSQAPALVARLAPRQALYDWGGGLVWLLTDEGFDLRAALGPFAGHATLIRSHSALPTFHPEPAPIAALTRGLRAKFDPRGLFAGAL</sequence>
<dbReference type="GO" id="GO:0003824">
    <property type="term" value="F:catalytic activity"/>
    <property type="evidence" value="ECO:0007669"/>
    <property type="project" value="InterPro"/>
</dbReference>
<dbReference type="SUPFAM" id="SSF56176">
    <property type="entry name" value="FAD-binding/transporter-associated domain-like"/>
    <property type="match status" value="1"/>
</dbReference>
<evidence type="ECO:0000313" key="5">
    <source>
        <dbReference type="Proteomes" id="UP000244496"/>
    </source>
</evidence>
<evidence type="ECO:0000256" key="2">
    <source>
        <dbReference type="ARBA" id="ARBA00022827"/>
    </source>
</evidence>
<dbReference type="KEGG" id="geh:HYN69_02475"/>
<dbReference type="InterPro" id="IPR016166">
    <property type="entry name" value="FAD-bd_PCMH"/>
</dbReference>
<organism evidence="4 5">
    <name type="scientific">Paragemmobacter aquarius</name>
    <dbReference type="NCBI Taxonomy" id="2169400"/>
    <lineage>
        <taxon>Bacteria</taxon>
        <taxon>Pseudomonadati</taxon>
        <taxon>Pseudomonadota</taxon>
        <taxon>Alphaproteobacteria</taxon>
        <taxon>Rhodobacterales</taxon>
        <taxon>Paracoccaceae</taxon>
        <taxon>Paragemmobacter</taxon>
    </lineage>
</organism>
<evidence type="ECO:0000256" key="1">
    <source>
        <dbReference type="ARBA" id="ARBA00022630"/>
    </source>
</evidence>
<dbReference type="PROSITE" id="PS51387">
    <property type="entry name" value="FAD_PCMH"/>
    <property type="match status" value="1"/>
</dbReference>
<name>A0A2S0UI72_9RHOB</name>
<dbReference type="EMBL" id="CP028918">
    <property type="protein sequence ID" value="AWB47522.1"/>
    <property type="molecule type" value="Genomic_DNA"/>
</dbReference>
<dbReference type="AlphaFoldDB" id="A0A2S0UI72"/>
<dbReference type="InterPro" id="IPR006094">
    <property type="entry name" value="Oxid_FAD_bind_N"/>
</dbReference>
<protein>
    <submittedName>
        <fullName evidence="4">2-hydroxy-acid oxidase</fullName>
    </submittedName>
</protein>
<dbReference type="Proteomes" id="UP000244496">
    <property type="component" value="Chromosome"/>
</dbReference>
<evidence type="ECO:0000259" key="3">
    <source>
        <dbReference type="PROSITE" id="PS51387"/>
    </source>
</evidence>
<dbReference type="SUPFAM" id="SSF55103">
    <property type="entry name" value="FAD-linked oxidases, C-terminal domain"/>
    <property type="match status" value="1"/>
</dbReference>
<dbReference type="InterPro" id="IPR036318">
    <property type="entry name" value="FAD-bd_PCMH-like_sf"/>
</dbReference>